<feature type="compositionally biased region" description="Low complexity" evidence="1">
    <location>
        <begin position="757"/>
        <end position="773"/>
    </location>
</feature>
<protein>
    <submittedName>
        <fullName evidence="2">Uncharacterized protein</fullName>
    </submittedName>
</protein>
<gene>
    <name evidence="2" type="ORF">BP00DRAFT_480312</name>
</gene>
<name>A0A2V5I3S3_9EURO</name>
<organism evidence="2 3">
    <name type="scientific">Aspergillus indologenus CBS 114.80</name>
    <dbReference type="NCBI Taxonomy" id="1450541"/>
    <lineage>
        <taxon>Eukaryota</taxon>
        <taxon>Fungi</taxon>
        <taxon>Dikarya</taxon>
        <taxon>Ascomycota</taxon>
        <taxon>Pezizomycotina</taxon>
        <taxon>Eurotiomycetes</taxon>
        <taxon>Eurotiomycetidae</taxon>
        <taxon>Eurotiales</taxon>
        <taxon>Aspergillaceae</taxon>
        <taxon>Aspergillus</taxon>
        <taxon>Aspergillus subgen. Circumdati</taxon>
    </lineage>
</organism>
<dbReference type="AlphaFoldDB" id="A0A2V5I3S3"/>
<dbReference type="EMBL" id="KZ825540">
    <property type="protein sequence ID" value="PYI28894.1"/>
    <property type="molecule type" value="Genomic_DNA"/>
</dbReference>
<proteinExistence type="predicted"/>
<keyword evidence="3" id="KW-1185">Reference proteome</keyword>
<evidence type="ECO:0000313" key="3">
    <source>
        <dbReference type="Proteomes" id="UP000248817"/>
    </source>
</evidence>
<reference evidence="2 3" key="1">
    <citation type="submission" date="2018-02" db="EMBL/GenBank/DDBJ databases">
        <title>The genomes of Aspergillus section Nigri reveals drivers in fungal speciation.</title>
        <authorList>
            <consortium name="DOE Joint Genome Institute"/>
            <person name="Vesth T.C."/>
            <person name="Nybo J."/>
            <person name="Theobald S."/>
            <person name="Brandl J."/>
            <person name="Frisvad J.C."/>
            <person name="Nielsen K.F."/>
            <person name="Lyhne E.K."/>
            <person name="Kogle M.E."/>
            <person name="Kuo A."/>
            <person name="Riley R."/>
            <person name="Clum A."/>
            <person name="Nolan M."/>
            <person name="Lipzen A."/>
            <person name="Salamov A."/>
            <person name="Henrissat B."/>
            <person name="Wiebenga A."/>
            <person name="De vries R.P."/>
            <person name="Grigoriev I.V."/>
            <person name="Mortensen U.H."/>
            <person name="Andersen M.R."/>
            <person name="Baker S.E."/>
        </authorList>
    </citation>
    <scope>NUCLEOTIDE SEQUENCE [LARGE SCALE GENOMIC DNA]</scope>
    <source>
        <strain evidence="2 3">CBS 114.80</strain>
    </source>
</reference>
<feature type="region of interest" description="Disordered" evidence="1">
    <location>
        <begin position="746"/>
        <end position="777"/>
    </location>
</feature>
<sequence>MITVKKDSEVMTNYVAANPVPAGESFGVFHDQQWQPAVFALGEDSILSLIITVGREPQKYDFAKLSGLFPPDVKVQAFAVLQATDGSLDICIATKASDTTSNFYLLHNITLDEIPGTVPSAKVIQGTFPTVDHIYMQGANLGAPPCIKGHKPSDAERALPLIMVAFQRADRLTKTEDLNYVKVEGKKATLVEHWSLPVNPEKILDVTLVTCLMGDGVMVLYQGFSGEKFLVFKVLAADDDDSVGFQVQVPCPEGATCLASFLDPAKRWTVVLVGGKVITALAYKDYNSSKGSTGTVVDSLKQISDLKDLHVSQTGENLRLWYTTVADAVYYYTTKTTALPEGVVIPLLAKGQGGRISSLLSSRPADGDSKLLVSSLLSVDETGNLSLLQQDPASQVWQQYPFWHASEETITEVKGLMVRLHTMVTNDGDGDAADLLPGCWLRVSCSGVVRCIVNGRHTTLSPAADWYQTDAKGVLNILLQTDDATIHQFAADAYRPAQKPSQSLSAAAAGAAGERALTDPMLDPSHKILPKIQDIKTGEQVKNLKKPDGTPLFEKAPDDPDGVAKIFQQLVASANDLHAQEKQKLQTYHTALTTPTSSTPVPYGFWSDIGDAFAGAWHWLTSVAEDVWDWTCDLVGGVWKFIVKIGEEIFEIALNTITSIVKGVIWVFKKIGAVIKDIIEFISYLFEWGDILDTTDSIAAGFTAALDYGKEALDAADVDAHKWLENVRSTILQNLTSLQSNDYNGARLGGSDSKNKTTVASSTASDTDGNTDQTTDDDEVKAAVPYNWSTYYFTYGGGTTNAVLQDDSSAKAFATGGTTEDQLVKLWQDVQDEVQIIMKTVTNVAKDLVEFFNPANFSVREVMAKVGVDLVNGMIDAVEKLADILFDALKLGIDLVQDLATKEINIPVITWLWKNVIARGRPLTLLNFCALLIAIPTTVLYKAKKKRAPPKLSGRLTKSTFSQYVEGQGDTSLAADIRGFSVAAESGVLLIETEFDMLSLGLDGAFEGLGLESIPFGPVDSIMNVFDSASLTFAAVNGFTTWPVGGGATSAASYSSGLTTASLDTKHAIKYAGWALTGAKFTSGTVVKLVGKKMKLERPVVKRWKGTVSAVLSVPSLCLGLTGDIMDATAAEKNEVLIVNGFIETIAGFAGTWGKAVAQWNDELENYLMYIGLAVYQVCRVVKYGLKVEDFAIEHLD</sequence>
<dbReference type="Proteomes" id="UP000248817">
    <property type="component" value="Unassembled WGS sequence"/>
</dbReference>
<evidence type="ECO:0000313" key="2">
    <source>
        <dbReference type="EMBL" id="PYI28894.1"/>
    </source>
</evidence>
<evidence type="ECO:0000256" key="1">
    <source>
        <dbReference type="SAM" id="MobiDB-lite"/>
    </source>
</evidence>
<accession>A0A2V5I3S3</accession>